<reference evidence="2 3" key="1">
    <citation type="submission" date="2016-08" db="EMBL/GenBank/DDBJ databases">
        <title>Hymenobacter coccineus sp. nov., Hymenobacter lapidarius sp. nov. and Hymenobacter glacialis sp. nov., isolated from Antarctic soil.</title>
        <authorList>
            <person name="Sedlacek I."/>
            <person name="Kralova S."/>
            <person name="Kyrova K."/>
            <person name="Maslanova I."/>
            <person name="Stankova E."/>
            <person name="Vrbovska V."/>
            <person name="Nemec M."/>
            <person name="Bartak M."/>
            <person name="Svec P."/>
            <person name="Busse H.-J."/>
            <person name="Pantucek R."/>
        </authorList>
    </citation>
    <scope>NUCLEOTIDE SEQUENCE [LARGE SCALE GENOMIC DNA]</scope>
    <source>
        <strain evidence="2 3">CCM 8648</strain>
    </source>
</reference>
<accession>A0A1G1TBW3</accession>
<keyword evidence="3" id="KW-1185">Reference proteome</keyword>
<dbReference type="GO" id="GO:0008803">
    <property type="term" value="F:bis(5'-nucleosyl)-tetraphosphatase (symmetrical) activity"/>
    <property type="evidence" value="ECO:0007669"/>
    <property type="project" value="TreeGrafter"/>
</dbReference>
<sequence>MLPGAAWRFFSASHFCFAVRRFATTDLHGCLHTFRYLVEEELHLTLQDELYLLGDYVNKGPDSRGVLDYLMHLQASGYRVHCLRGNHDQALLDAARQRWRWDWLGPRGRLPTLRSFGVRRMADVPAHYLAWLNALPYEIELPDFLLVHAGYNFALPPAEMRRDHSAMLNIKKFDFDASRVQGKRLLHGHVPAPTAQVRAKAATKPAVMGLDTGCVYRHNPELAHLAALNLDTWELHLVANQEPPYAIGKR</sequence>
<dbReference type="STRING" id="1908236.BEN48_09755"/>
<dbReference type="Proteomes" id="UP000177791">
    <property type="component" value="Unassembled WGS sequence"/>
</dbReference>
<evidence type="ECO:0000259" key="1">
    <source>
        <dbReference type="Pfam" id="PF00149"/>
    </source>
</evidence>
<dbReference type="Pfam" id="PF00149">
    <property type="entry name" value="Metallophos"/>
    <property type="match status" value="1"/>
</dbReference>
<protein>
    <recommendedName>
        <fullName evidence="1">Calcineurin-like phosphoesterase domain-containing protein</fullName>
    </recommendedName>
</protein>
<name>A0A1G1TBW3_9BACT</name>
<dbReference type="GO" id="GO:0110154">
    <property type="term" value="P:RNA decapping"/>
    <property type="evidence" value="ECO:0007669"/>
    <property type="project" value="TreeGrafter"/>
</dbReference>
<dbReference type="AlphaFoldDB" id="A0A1G1TBW3"/>
<dbReference type="InterPro" id="IPR004843">
    <property type="entry name" value="Calcineurin-like_PHP"/>
</dbReference>
<dbReference type="PANTHER" id="PTHR42850:SF4">
    <property type="entry name" value="ZINC-DEPENDENT ENDOPOLYPHOSPHATASE"/>
    <property type="match status" value="1"/>
</dbReference>
<proteinExistence type="predicted"/>
<dbReference type="GO" id="GO:0005737">
    <property type="term" value="C:cytoplasm"/>
    <property type="evidence" value="ECO:0007669"/>
    <property type="project" value="TreeGrafter"/>
</dbReference>
<comment type="caution">
    <text evidence="2">The sequence shown here is derived from an EMBL/GenBank/DDBJ whole genome shotgun (WGS) entry which is preliminary data.</text>
</comment>
<dbReference type="PANTHER" id="PTHR42850">
    <property type="entry name" value="METALLOPHOSPHOESTERASE"/>
    <property type="match status" value="1"/>
</dbReference>
<dbReference type="EMBL" id="MDZC01000017">
    <property type="protein sequence ID" value="OGX88360.1"/>
    <property type="molecule type" value="Genomic_DNA"/>
</dbReference>
<dbReference type="GO" id="GO:0016791">
    <property type="term" value="F:phosphatase activity"/>
    <property type="evidence" value="ECO:0007669"/>
    <property type="project" value="TreeGrafter"/>
</dbReference>
<dbReference type="Gene3D" id="3.60.21.10">
    <property type="match status" value="1"/>
</dbReference>
<feature type="domain" description="Calcineurin-like phosphoesterase" evidence="1">
    <location>
        <begin position="23"/>
        <end position="223"/>
    </location>
</feature>
<gene>
    <name evidence="2" type="ORF">BEN48_09755</name>
</gene>
<evidence type="ECO:0000313" key="2">
    <source>
        <dbReference type="EMBL" id="OGX88360.1"/>
    </source>
</evidence>
<dbReference type="InterPro" id="IPR029052">
    <property type="entry name" value="Metallo-depent_PP-like"/>
</dbReference>
<dbReference type="SUPFAM" id="SSF56300">
    <property type="entry name" value="Metallo-dependent phosphatases"/>
    <property type="match status" value="1"/>
</dbReference>
<evidence type="ECO:0000313" key="3">
    <source>
        <dbReference type="Proteomes" id="UP000177791"/>
    </source>
</evidence>
<dbReference type="InterPro" id="IPR050126">
    <property type="entry name" value="Ap4A_hydrolase"/>
</dbReference>
<organism evidence="2 3">
    <name type="scientific">Hymenobacter glacialis</name>
    <dbReference type="NCBI Taxonomy" id="1908236"/>
    <lineage>
        <taxon>Bacteria</taxon>
        <taxon>Pseudomonadati</taxon>
        <taxon>Bacteroidota</taxon>
        <taxon>Cytophagia</taxon>
        <taxon>Cytophagales</taxon>
        <taxon>Hymenobacteraceae</taxon>
        <taxon>Hymenobacter</taxon>
    </lineage>
</organism>